<keyword evidence="3" id="KW-0732">Signal</keyword>
<organism evidence="6 7">
    <name type="scientific">Pinctada imbricata</name>
    <name type="common">Atlantic pearl-oyster</name>
    <name type="synonym">Pinctada martensii</name>
    <dbReference type="NCBI Taxonomy" id="66713"/>
    <lineage>
        <taxon>Eukaryota</taxon>
        <taxon>Metazoa</taxon>
        <taxon>Spiralia</taxon>
        <taxon>Lophotrochozoa</taxon>
        <taxon>Mollusca</taxon>
        <taxon>Bivalvia</taxon>
        <taxon>Autobranchia</taxon>
        <taxon>Pteriomorphia</taxon>
        <taxon>Pterioida</taxon>
        <taxon>Pterioidea</taxon>
        <taxon>Pteriidae</taxon>
        <taxon>Pinctada</taxon>
    </lineage>
</organism>
<gene>
    <name evidence="6" type="ORF">FSP39_001940</name>
</gene>
<evidence type="ECO:0008006" key="8">
    <source>
        <dbReference type="Google" id="ProtNLM"/>
    </source>
</evidence>
<dbReference type="InterPro" id="IPR036465">
    <property type="entry name" value="vWFA_dom_sf"/>
</dbReference>
<proteinExistence type="predicted"/>
<dbReference type="Gene3D" id="3.40.50.410">
    <property type="entry name" value="von Willebrand factor, type A domain"/>
    <property type="match status" value="1"/>
</dbReference>
<evidence type="ECO:0000313" key="7">
    <source>
        <dbReference type="Proteomes" id="UP001186944"/>
    </source>
</evidence>
<dbReference type="PANTHER" id="PTHR14905:SF7">
    <property type="entry name" value="VON WILLEBRAND FACTOR A DOMAIN-CONTAINING PROTEIN 7"/>
    <property type="match status" value="1"/>
</dbReference>
<dbReference type="InterPro" id="IPR056861">
    <property type="entry name" value="HMCN1-like_VWA"/>
</dbReference>
<evidence type="ECO:0000256" key="2">
    <source>
        <dbReference type="ARBA" id="ARBA00022525"/>
    </source>
</evidence>
<comment type="subcellular location">
    <subcellularLocation>
        <location evidence="1">Secreted</location>
    </subcellularLocation>
</comment>
<dbReference type="InterPro" id="IPR056862">
    <property type="entry name" value="VWA7_N"/>
</dbReference>
<keyword evidence="2" id="KW-0964">Secreted</keyword>
<evidence type="ECO:0000313" key="6">
    <source>
        <dbReference type="EMBL" id="KAK3083716.1"/>
    </source>
</evidence>
<sequence length="244" mass="26613">MILGTKVCLSGSLNSPTGKCSHGGINDTSSQIPAQGGINKERFNPQYSPHYKLHAKAAEYAVKATENFISNNETGLVSVIPYKVFQKIFALFHKEQFSKSSLTFCIDTTGSMKDEINAVISKSIDIVSSSQGSANEPTDYVLTTFNDPANVTHYVTTDGYLMITRLRQLGAYGGGDCPEYAMSGLSAAVNYSLPGSTIYFFSDADAKDANLGPTVINKANEKKIKIEFLLTGSCRRRRRRTGKY</sequence>
<dbReference type="InterPro" id="IPR052577">
    <property type="entry name" value="VWA7"/>
</dbReference>
<reference evidence="6" key="1">
    <citation type="submission" date="2019-08" db="EMBL/GenBank/DDBJ databases">
        <title>The improved chromosome-level genome for the pearl oyster Pinctada fucata martensii using PacBio sequencing and Hi-C.</title>
        <authorList>
            <person name="Zheng Z."/>
        </authorList>
    </citation>
    <scope>NUCLEOTIDE SEQUENCE</scope>
    <source>
        <strain evidence="6">ZZ-2019</strain>
        <tissue evidence="6">Adductor muscle</tissue>
    </source>
</reference>
<dbReference type="PANTHER" id="PTHR14905">
    <property type="entry name" value="NG37"/>
    <property type="match status" value="1"/>
</dbReference>
<dbReference type="Pfam" id="PF25106">
    <property type="entry name" value="VWA_4"/>
    <property type="match status" value="1"/>
</dbReference>
<feature type="domain" description="VWA7 N-terminal" evidence="5">
    <location>
        <begin position="14"/>
        <end position="70"/>
    </location>
</feature>
<dbReference type="Pfam" id="PF25107">
    <property type="entry name" value="VWA7_N"/>
    <property type="match status" value="1"/>
</dbReference>
<evidence type="ECO:0000259" key="4">
    <source>
        <dbReference type="Pfam" id="PF25106"/>
    </source>
</evidence>
<accession>A0AA88XET1</accession>
<dbReference type="SUPFAM" id="SSF53300">
    <property type="entry name" value="vWA-like"/>
    <property type="match status" value="1"/>
</dbReference>
<dbReference type="EMBL" id="VSWD01000013">
    <property type="protein sequence ID" value="KAK3083716.1"/>
    <property type="molecule type" value="Genomic_DNA"/>
</dbReference>
<dbReference type="Proteomes" id="UP001186944">
    <property type="component" value="Unassembled WGS sequence"/>
</dbReference>
<evidence type="ECO:0000256" key="1">
    <source>
        <dbReference type="ARBA" id="ARBA00004613"/>
    </source>
</evidence>
<comment type="caution">
    <text evidence="6">The sequence shown here is derived from an EMBL/GenBank/DDBJ whole genome shotgun (WGS) entry which is preliminary data.</text>
</comment>
<dbReference type="AlphaFoldDB" id="A0AA88XET1"/>
<evidence type="ECO:0000259" key="5">
    <source>
        <dbReference type="Pfam" id="PF25107"/>
    </source>
</evidence>
<protein>
    <recommendedName>
        <fullName evidence="8">VWFA domain-containing protein</fullName>
    </recommendedName>
</protein>
<keyword evidence="7" id="KW-1185">Reference proteome</keyword>
<name>A0AA88XET1_PINIB</name>
<feature type="domain" description="Hemicentin-1-like von Willebrand factor A" evidence="4">
    <location>
        <begin position="101"/>
        <end position="240"/>
    </location>
</feature>
<evidence type="ECO:0000256" key="3">
    <source>
        <dbReference type="ARBA" id="ARBA00022729"/>
    </source>
</evidence>